<evidence type="ECO:0000313" key="5">
    <source>
        <dbReference type="Proteomes" id="UP000095705"/>
    </source>
</evidence>
<dbReference type="Proteomes" id="UP000095705">
    <property type="component" value="Unassembled WGS sequence"/>
</dbReference>
<comment type="caution">
    <text evidence="4">The sequence shown here is derived from an EMBL/GenBank/DDBJ whole genome shotgun (WGS) entry which is preliminary data.</text>
</comment>
<evidence type="ECO:0000256" key="2">
    <source>
        <dbReference type="ARBA" id="ARBA00023315"/>
    </source>
</evidence>
<name>A0A1E5PZB5_9ACTN</name>
<dbReference type="EMBL" id="MEHK01000001">
    <property type="protein sequence ID" value="OEJ34722.1"/>
    <property type="molecule type" value="Genomic_DNA"/>
</dbReference>
<dbReference type="InterPro" id="IPR000182">
    <property type="entry name" value="GNAT_dom"/>
</dbReference>
<gene>
    <name evidence="4" type="ORF">BGK67_28320</name>
</gene>
<evidence type="ECO:0000256" key="1">
    <source>
        <dbReference type="ARBA" id="ARBA00022679"/>
    </source>
</evidence>
<dbReference type="STRING" id="36818.BGK67_28320"/>
<dbReference type="SUPFAM" id="SSF55729">
    <property type="entry name" value="Acyl-CoA N-acyltransferases (Nat)"/>
    <property type="match status" value="1"/>
</dbReference>
<keyword evidence="5" id="KW-1185">Reference proteome</keyword>
<dbReference type="Pfam" id="PF13508">
    <property type="entry name" value="Acetyltransf_7"/>
    <property type="match status" value="1"/>
</dbReference>
<dbReference type="CDD" id="cd04301">
    <property type="entry name" value="NAT_SF"/>
    <property type="match status" value="1"/>
</dbReference>
<sequence>MRESVLTASRSGSAPDVLVARPARPEDAEQIALLSAPFVERGLLVARAQAELAARSQDFVVACEGDRLVGCAGVAPAGDSLVVYNLCIAADRQGRGIGRDLVGMAESTARRLGCSALLALTRHGGKWFGQLGFTEVPANETRDEWRALFRPGRKSSLYRLSLTSEQSGNRSTPACRLKQTKE</sequence>
<reference evidence="4 5" key="1">
    <citation type="submission" date="2016-08" db="EMBL/GenBank/DDBJ databases">
        <title>The complete genome of Streptomyces subrutilus 10-1-1.</title>
        <authorList>
            <person name="Chen X."/>
        </authorList>
    </citation>
    <scope>NUCLEOTIDE SEQUENCE [LARGE SCALE GENOMIC DNA]</scope>
    <source>
        <strain evidence="4 5">10-1-1</strain>
    </source>
</reference>
<feature type="domain" description="N-acetyltransferase" evidence="3">
    <location>
        <begin position="18"/>
        <end position="151"/>
    </location>
</feature>
<dbReference type="AlphaFoldDB" id="A0A1E5PZB5"/>
<keyword evidence="1" id="KW-0808">Transferase</keyword>
<dbReference type="InterPro" id="IPR016181">
    <property type="entry name" value="Acyl_CoA_acyltransferase"/>
</dbReference>
<keyword evidence="2" id="KW-0012">Acyltransferase</keyword>
<proteinExistence type="predicted"/>
<organism evidence="4 5">
    <name type="scientific">Streptomyces subrutilus</name>
    <dbReference type="NCBI Taxonomy" id="36818"/>
    <lineage>
        <taxon>Bacteria</taxon>
        <taxon>Bacillati</taxon>
        <taxon>Actinomycetota</taxon>
        <taxon>Actinomycetes</taxon>
        <taxon>Kitasatosporales</taxon>
        <taxon>Streptomycetaceae</taxon>
        <taxon>Streptomyces</taxon>
    </lineage>
</organism>
<evidence type="ECO:0000313" key="4">
    <source>
        <dbReference type="EMBL" id="OEJ34722.1"/>
    </source>
</evidence>
<evidence type="ECO:0000259" key="3">
    <source>
        <dbReference type="PROSITE" id="PS51186"/>
    </source>
</evidence>
<protein>
    <recommendedName>
        <fullName evidence="3">N-acetyltransferase domain-containing protein</fullName>
    </recommendedName>
</protein>
<dbReference type="Gene3D" id="3.40.630.30">
    <property type="match status" value="1"/>
</dbReference>
<dbReference type="InterPro" id="IPR050832">
    <property type="entry name" value="Bact_Acetyltransf"/>
</dbReference>
<dbReference type="PANTHER" id="PTHR43877">
    <property type="entry name" value="AMINOALKYLPHOSPHONATE N-ACETYLTRANSFERASE-RELATED-RELATED"/>
    <property type="match status" value="1"/>
</dbReference>
<dbReference type="PROSITE" id="PS51186">
    <property type="entry name" value="GNAT"/>
    <property type="match status" value="1"/>
</dbReference>
<dbReference type="RefSeq" id="WP_069922913.1">
    <property type="nucleotide sequence ID" value="NZ_MEHK01000001.1"/>
</dbReference>
<accession>A0A1E5PZB5</accession>
<dbReference type="GO" id="GO:0016747">
    <property type="term" value="F:acyltransferase activity, transferring groups other than amino-acyl groups"/>
    <property type="evidence" value="ECO:0007669"/>
    <property type="project" value="InterPro"/>
</dbReference>